<dbReference type="Pfam" id="PF22200">
    <property type="entry name" value="ExsA_N"/>
    <property type="match status" value="1"/>
</dbReference>
<keyword evidence="3" id="KW-0804">Transcription</keyword>
<keyword evidence="2" id="KW-0238">DNA-binding</keyword>
<dbReference type="SMART" id="SM00342">
    <property type="entry name" value="HTH_ARAC"/>
    <property type="match status" value="1"/>
</dbReference>
<accession>A0ABW7NF62</accession>
<protein>
    <submittedName>
        <fullName evidence="5">Helix-turn-helix domain-containing protein</fullName>
    </submittedName>
</protein>
<evidence type="ECO:0000313" key="6">
    <source>
        <dbReference type="Proteomes" id="UP001610063"/>
    </source>
</evidence>
<dbReference type="Proteomes" id="UP001610063">
    <property type="component" value="Unassembled WGS sequence"/>
</dbReference>
<keyword evidence="6" id="KW-1185">Reference proteome</keyword>
<dbReference type="SUPFAM" id="SSF46689">
    <property type="entry name" value="Homeodomain-like"/>
    <property type="match status" value="1"/>
</dbReference>
<name>A0ABW7NF62_9BACT</name>
<dbReference type="PANTHER" id="PTHR43280">
    <property type="entry name" value="ARAC-FAMILY TRANSCRIPTIONAL REGULATOR"/>
    <property type="match status" value="1"/>
</dbReference>
<gene>
    <name evidence="5" type="ORF">ACHKAR_20980</name>
</gene>
<proteinExistence type="predicted"/>
<evidence type="ECO:0000313" key="5">
    <source>
        <dbReference type="EMBL" id="MFH6985941.1"/>
    </source>
</evidence>
<comment type="caution">
    <text evidence="5">The sequence shown here is derived from an EMBL/GenBank/DDBJ whole genome shotgun (WGS) entry which is preliminary data.</text>
</comment>
<organism evidence="5 6">
    <name type="scientific">Marinoscillum luteum</name>
    <dbReference type="NCBI Taxonomy" id="861051"/>
    <lineage>
        <taxon>Bacteria</taxon>
        <taxon>Pseudomonadati</taxon>
        <taxon>Bacteroidota</taxon>
        <taxon>Cytophagia</taxon>
        <taxon>Cytophagales</taxon>
        <taxon>Reichenbachiellaceae</taxon>
        <taxon>Marinoscillum</taxon>
    </lineage>
</organism>
<dbReference type="PANTHER" id="PTHR43280:SF2">
    <property type="entry name" value="HTH-TYPE TRANSCRIPTIONAL REGULATOR EXSA"/>
    <property type="match status" value="1"/>
</dbReference>
<sequence>MDKREAKFAEIVQACVDEKDFKTEAIAEYHTLIRGISGEMNIVSADMTYTFRVGDILLVPRNQLCMVIKRPKDGRPYKSIAVAFKTERLKVYYSKVDQLATQVPNKKIQTYPPHALLESYFASLEPYFELESQLPEEIAKLKIEEGIGILRSIDKAVDGLLTDFSEPGKVNLVDYMEKNYMFNMPLKKFSYLTGRSIATFNRDFRKAYHISPQKWLIQKRLELAHYLLKEDNKKPVEVYFVSGFENLSHFSYSFKKHFGYSPSKIN</sequence>
<dbReference type="InterPro" id="IPR009057">
    <property type="entry name" value="Homeodomain-like_sf"/>
</dbReference>
<evidence type="ECO:0000256" key="3">
    <source>
        <dbReference type="ARBA" id="ARBA00023163"/>
    </source>
</evidence>
<evidence type="ECO:0000256" key="1">
    <source>
        <dbReference type="ARBA" id="ARBA00023015"/>
    </source>
</evidence>
<dbReference type="PROSITE" id="PS01124">
    <property type="entry name" value="HTH_ARAC_FAMILY_2"/>
    <property type="match status" value="1"/>
</dbReference>
<dbReference type="RefSeq" id="WP_395419400.1">
    <property type="nucleotide sequence ID" value="NZ_JBIPKE010000020.1"/>
</dbReference>
<dbReference type="InterPro" id="IPR018060">
    <property type="entry name" value="HTH_AraC"/>
</dbReference>
<keyword evidence="1" id="KW-0805">Transcription regulation</keyword>
<evidence type="ECO:0000256" key="2">
    <source>
        <dbReference type="ARBA" id="ARBA00023125"/>
    </source>
</evidence>
<dbReference type="EMBL" id="JBIPKE010000020">
    <property type="protein sequence ID" value="MFH6985941.1"/>
    <property type="molecule type" value="Genomic_DNA"/>
</dbReference>
<dbReference type="Gene3D" id="1.10.10.60">
    <property type="entry name" value="Homeodomain-like"/>
    <property type="match status" value="1"/>
</dbReference>
<reference evidence="5 6" key="1">
    <citation type="journal article" date="2013" name="Int. J. Syst. Evol. Microbiol.">
        <title>Marinoscillum luteum sp. nov., isolated from marine sediment.</title>
        <authorList>
            <person name="Cha I.T."/>
            <person name="Park S.J."/>
            <person name="Kim S.J."/>
            <person name="Kim J.G."/>
            <person name="Jung M.Y."/>
            <person name="Shin K.S."/>
            <person name="Kwon K.K."/>
            <person name="Yang S.H."/>
            <person name="Seo Y.S."/>
            <person name="Rhee S.K."/>
        </authorList>
    </citation>
    <scope>NUCLEOTIDE SEQUENCE [LARGE SCALE GENOMIC DNA]</scope>
    <source>
        <strain evidence="5 6">KCTC 23939</strain>
    </source>
</reference>
<dbReference type="InterPro" id="IPR054015">
    <property type="entry name" value="ExsA-like_N"/>
</dbReference>
<evidence type="ECO:0000259" key="4">
    <source>
        <dbReference type="PROSITE" id="PS01124"/>
    </source>
</evidence>
<dbReference type="Pfam" id="PF12833">
    <property type="entry name" value="HTH_18"/>
    <property type="match status" value="1"/>
</dbReference>
<feature type="domain" description="HTH araC/xylS-type" evidence="4">
    <location>
        <begin position="170"/>
        <end position="266"/>
    </location>
</feature>